<dbReference type="Proteomes" id="UP000194153">
    <property type="component" value="Unassembled WGS sequence"/>
</dbReference>
<evidence type="ECO:0000259" key="2">
    <source>
        <dbReference type="Pfam" id="PF16548"/>
    </source>
</evidence>
<sequence>MFCRKILFLEEPNMHTVNTLKTVKLLLFLLLLILPCAASANQQDYIEATGIANIVDGRRDTARETALQNAFRRAVEQAVGVLVQSESVVNDFELIKDKICSQSAGYIKKYTISRESFDGDVCTVEIKALVSKVKLEKGLDSHGLLMKKMGKPRIVMLLSEQNATQEKPSFWWGGSSGDIGVAENTIVTKLLQKEFNFVDRGTILSHLKQEGLEGKLYANISNDAAVKILSSGDAEVAIIGQAYAKAGNTAAGTNFRACQATVSARAINTDNGEVLASFTSTATVPHVNAAAGGAQALQKAAGECAEKLQKQILERWKRRVTRSGVVKLVASGLSYAELKEFTALIKDRVDEVEDVYERGFSGQTAKLDLEVTGSAKDLAATMSNMEFNGGVVKITSLSANAIELQINTK</sequence>
<protein>
    <recommendedName>
        <fullName evidence="2">Flagellar assembly protein T N-terminal domain-containing protein</fullName>
    </recommendedName>
</protein>
<name>A0ABQ0MGU5_9BACT</name>
<organism evidence="3 4">
    <name type="scientific">Geoanaerobacter pelophilus</name>
    <dbReference type="NCBI Taxonomy" id="60036"/>
    <lineage>
        <taxon>Bacteria</taxon>
        <taxon>Pseudomonadati</taxon>
        <taxon>Thermodesulfobacteriota</taxon>
        <taxon>Desulfuromonadia</taxon>
        <taxon>Geobacterales</taxon>
        <taxon>Geobacteraceae</taxon>
        <taxon>Geoanaerobacter</taxon>
    </lineage>
</organism>
<feature type="chain" id="PRO_5046458038" description="Flagellar assembly protein T N-terminal domain-containing protein" evidence="1">
    <location>
        <begin position="41"/>
        <end position="409"/>
    </location>
</feature>
<gene>
    <name evidence="3" type="ORF">GPEL0_01r1632</name>
</gene>
<keyword evidence="1" id="KW-0732">Signal</keyword>
<evidence type="ECO:0000313" key="3">
    <source>
        <dbReference type="EMBL" id="GAW66321.1"/>
    </source>
</evidence>
<proteinExistence type="predicted"/>
<comment type="caution">
    <text evidence="3">The sequence shown here is derived from an EMBL/GenBank/DDBJ whole genome shotgun (WGS) entry which is preliminary data.</text>
</comment>
<evidence type="ECO:0000313" key="4">
    <source>
        <dbReference type="Proteomes" id="UP000194153"/>
    </source>
</evidence>
<evidence type="ECO:0000256" key="1">
    <source>
        <dbReference type="SAM" id="SignalP"/>
    </source>
</evidence>
<dbReference type="InterPro" id="IPR032370">
    <property type="entry name" value="FlgT_N"/>
</dbReference>
<dbReference type="Gene3D" id="3.30.1660.40">
    <property type="entry name" value="FlgT, N-terminal domain"/>
    <property type="match status" value="1"/>
</dbReference>
<dbReference type="InterPro" id="IPR038180">
    <property type="entry name" value="FlgT_N_sf"/>
</dbReference>
<feature type="domain" description="Flagellar assembly protein T N-terminal" evidence="2">
    <location>
        <begin position="45"/>
        <end position="128"/>
    </location>
</feature>
<dbReference type="EMBL" id="BDQG01000001">
    <property type="protein sequence ID" value="GAW66321.1"/>
    <property type="molecule type" value="Genomic_DNA"/>
</dbReference>
<accession>A0ABQ0MGU5</accession>
<keyword evidence="4" id="KW-1185">Reference proteome</keyword>
<dbReference type="Pfam" id="PF16548">
    <property type="entry name" value="FlgT_N"/>
    <property type="match status" value="1"/>
</dbReference>
<reference evidence="3 4" key="1">
    <citation type="submission" date="2017-04" db="EMBL/GenBank/DDBJ databases">
        <authorList>
            <consortium name="Geobacter pelophilus Genome Sequencing"/>
            <person name="Aoyagi T."/>
            <person name="Koike H."/>
            <person name="Hori T."/>
        </authorList>
    </citation>
    <scope>NUCLEOTIDE SEQUENCE [LARGE SCALE GENOMIC DNA]</scope>
    <source>
        <strain evidence="3 4">Drf2</strain>
    </source>
</reference>
<feature type="signal peptide" evidence="1">
    <location>
        <begin position="1"/>
        <end position="40"/>
    </location>
</feature>
<reference evidence="4" key="2">
    <citation type="submission" date="2017-05" db="EMBL/GenBank/DDBJ databases">
        <title>Draft genome sequence of Geobacter pelophilus, a iron(III)-reducing bacteria.</title>
        <authorList>
            <person name="Aoyagi T."/>
            <person name="Koike H."/>
            <person name="Morita T."/>
            <person name="Sato Y."/>
            <person name="Habe H."/>
            <person name="Hori T."/>
        </authorList>
    </citation>
    <scope>NUCLEOTIDE SEQUENCE [LARGE SCALE GENOMIC DNA]</scope>
    <source>
        <strain evidence="4">Drf2</strain>
    </source>
</reference>